<comment type="caution">
    <text evidence="2">The sequence shown here is derived from an EMBL/GenBank/DDBJ whole genome shotgun (WGS) entry which is preliminary data.</text>
</comment>
<keyword evidence="1" id="KW-1133">Transmembrane helix</keyword>
<gene>
    <name evidence="2" type="ORF">HY912_20895</name>
</gene>
<dbReference type="Proteomes" id="UP000807825">
    <property type="component" value="Unassembled WGS sequence"/>
</dbReference>
<keyword evidence="1" id="KW-0472">Membrane</keyword>
<accession>A0A9D6V759</accession>
<reference evidence="2" key="1">
    <citation type="submission" date="2020-07" db="EMBL/GenBank/DDBJ databases">
        <title>Huge and variable diversity of episymbiotic CPR bacteria and DPANN archaea in groundwater ecosystems.</title>
        <authorList>
            <person name="He C.Y."/>
            <person name="Keren R."/>
            <person name="Whittaker M."/>
            <person name="Farag I.F."/>
            <person name="Doudna J."/>
            <person name="Cate J.H.D."/>
            <person name="Banfield J.F."/>
        </authorList>
    </citation>
    <scope>NUCLEOTIDE SEQUENCE</scope>
    <source>
        <strain evidence="2">NC_groundwater_1664_Pr3_B-0.1um_52_9</strain>
    </source>
</reference>
<keyword evidence="1" id="KW-0812">Transmembrane</keyword>
<evidence type="ECO:0000256" key="1">
    <source>
        <dbReference type="SAM" id="Phobius"/>
    </source>
</evidence>
<sequence length="70" mass="7790">MAGLRFLNPLLKVVLCLLGMGVMGFFLYESISSGTSDDRMTIVRALVFLGFAYLFVKAAADLVRQRKDNE</sequence>
<evidence type="ECO:0000313" key="3">
    <source>
        <dbReference type="Proteomes" id="UP000807825"/>
    </source>
</evidence>
<dbReference type="EMBL" id="JACRDE010000545">
    <property type="protein sequence ID" value="MBI5251958.1"/>
    <property type="molecule type" value="Genomic_DNA"/>
</dbReference>
<feature type="transmembrane region" description="Helical" evidence="1">
    <location>
        <begin position="40"/>
        <end position="60"/>
    </location>
</feature>
<feature type="transmembrane region" description="Helical" evidence="1">
    <location>
        <begin position="9"/>
        <end position="28"/>
    </location>
</feature>
<organism evidence="2 3">
    <name type="scientific">Desulfomonile tiedjei</name>
    <dbReference type="NCBI Taxonomy" id="2358"/>
    <lineage>
        <taxon>Bacteria</taxon>
        <taxon>Pseudomonadati</taxon>
        <taxon>Thermodesulfobacteriota</taxon>
        <taxon>Desulfomonilia</taxon>
        <taxon>Desulfomonilales</taxon>
        <taxon>Desulfomonilaceae</taxon>
        <taxon>Desulfomonile</taxon>
    </lineage>
</organism>
<dbReference type="AlphaFoldDB" id="A0A9D6V759"/>
<proteinExistence type="predicted"/>
<evidence type="ECO:0000313" key="2">
    <source>
        <dbReference type="EMBL" id="MBI5251958.1"/>
    </source>
</evidence>
<name>A0A9D6V759_9BACT</name>
<protein>
    <submittedName>
        <fullName evidence="2">Uncharacterized protein</fullName>
    </submittedName>
</protein>